<organism evidence="1 2">
    <name type="scientific">Haemaphysalis longicornis</name>
    <name type="common">Bush tick</name>
    <dbReference type="NCBI Taxonomy" id="44386"/>
    <lineage>
        <taxon>Eukaryota</taxon>
        <taxon>Metazoa</taxon>
        <taxon>Ecdysozoa</taxon>
        <taxon>Arthropoda</taxon>
        <taxon>Chelicerata</taxon>
        <taxon>Arachnida</taxon>
        <taxon>Acari</taxon>
        <taxon>Parasitiformes</taxon>
        <taxon>Ixodida</taxon>
        <taxon>Ixodoidea</taxon>
        <taxon>Ixodidae</taxon>
        <taxon>Haemaphysalinae</taxon>
        <taxon>Haemaphysalis</taxon>
    </lineage>
</organism>
<reference evidence="1 2" key="1">
    <citation type="journal article" date="2020" name="Cell">
        <title>Large-Scale Comparative Analyses of Tick Genomes Elucidate Their Genetic Diversity and Vector Capacities.</title>
        <authorList>
            <consortium name="Tick Genome and Microbiome Consortium (TIGMIC)"/>
            <person name="Jia N."/>
            <person name="Wang J."/>
            <person name="Shi W."/>
            <person name="Du L."/>
            <person name="Sun Y."/>
            <person name="Zhan W."/>
            <person name="Jiang J.F."/>
            <person name="Wang Q."/>
            <person name="Zhang B."/>
            <person name="Ji P."/>
            <person name="Bell-Sakyi L."/>
            <person name="Cui X.M."/>
            <person name="Yuan T.T."/>
            <person name="Jiang B.G."/>
            <person name="Yang W.F."/>
            <person name="Lam T.T."/>
            <person name="Chang Q.C."/>
            <person name="Ding S.J."/>
            <person name="Wang X.J."/>
            <person name="Zhu J.G."/>
            <person name="Ruan X.D."/>
            <person name="Zhao L."/>
            <person name="Wei J.T."/>
            <person name="Ye R.Z."/>
            <person name="Que T.C."/>
            <person name="Du C.H."/>
            <person name="Zhou Y.H."/>
            <person name="Cheng J.X."/>
            <person name="Dai P.F."/>
            <person name="Guo W.B."/>
            <person name="Han X.H."/>
            <person name="Huang E.J."/>
            <person name="Li L.F."/>
            <person name="Wei W."/>
            <person name="Gao Y.C."/>
            <person name="Liu J.Z."/>
            <person name="Shao H.Z."/>
            <person name="Wang X."/>
            <person name="Wang C.C."/>
            <person name="Yang T.C."/>
            <person name="Huo Q.B."/>
            <person name="Li W."/>
            <person name="Chen H.Y."/>
            <person name="Chen S.E."/>
            <person name="Zhou L.G."/>
            <person name="Ni X.B."/>
            <person name="Tian J.H."/>
            <person name="Sheng Y."/>
            <person name="Liu T."/>
            <person name="Pan Y.S."/>
            <person name="Xia L.Y."/>
            <person name="Li J."/>
            <person name="Zhao F."/>
            <person name="Cao W.C."/>
        </authorList>
    </citation>
    <scope>NUCLEOTIDE SEQUENCE [LARGE SCALE GENOMIC DNA]</scope>
    <source>
        <strain evidence="1">HaeL-2018</strain>
    </source>
</reference>
<keyword evidence="2" id="KW-1185">Reference proteome</keyword>
<dbReference type="VEuPathDB" id="VectorBase:HLOH_053995"/>
<dbReference type="Proteomes" id="UP000821853">
    <property type="component" value="Chromosome 5"/>
</dbReference>
<sequence>MLMAKASQFFSEKLNIVSPRVERLHRLGKSRAGFSRSVIIRFLNFGDKIAILKNTQKLEDSTLSITEDFSIKVHATQKKLWKASVGSRSKGCSVKMRFHHLFVDYRRNNWDDATKELVVAASHQITDTEGPTDCKYFVAITTIRIFQ</sequence>
<name>A0A9J6GN69_HAELO</name>
<evidence type="ECO:0000313" key="2">
    <source>
        <dbReference type="Proteomes" id="UP000821853"/>
    </source>
</evidence>
<comment type="caution">
    <text evidence="1">The sequence shown here is derived from an EMBL/GenBank/DDBJ whole genome shotgun (WGS) entry which is preliminary data.</text>
</comment>
<gene>
    <name evidence="1" type="ORF">HPB48_012230</name>
</gene>
<protein>
    <submittedName>
        <fullName evidence="1">Uncharacterized protein</fullName>
    </submittedName>
</protein>
<evidence type="ECO:0000313" key="1">
    <source>
        <dbReference type="EMBL" id="KAH9376007.1"/>
    </source>
</evidence>
<dbReference type="EMBL" id="JABSTR010000007">
    <property type="protein sequence ID" value="KAH9376007.1"/>
    <property type="molecule type" value="Genomic_DNA"/>
</dbReference>
<dbReference type="AlphaFoldDB" id="A0A9J6GN69"/>
<accession>A0A9J6GN69</accession>
<proteinExistence type="predicted"/>
<dbReference type="Gene3D" id="3.30.70.1820">
    <property type="entry name" value="L1 transposable element, RRM domain"/>
    <property type="match status" value="1"/>
</dbReference>